<evidence type="ECO:0000313" key="3">
    <source>
        <dbReference type="Proteomes" id="UP001219518"/>
    </source>
</evidence>
<keyword evidence="3" id="KW-1185">Reference proteome</keyword>
<feature type="region of interest" description="Disordered" evidence="1">
    <location>
        <begin position="1"/>
        <end position="68"/>
    </location>
</feature>
<dbReference type="EMBL" id="JAHWGI010001240">
    <property type="protein sequence ID" value="KAK3925750.1"/>
    <property type="molecule type" value="Genomic_DNA"/>
</dbReference>
<dbReference type="AlphaFoldDB" id="A0AAE1HQQ7"/>
<gene>
    <name evidence="2" type="ORF">KUF71_013999</name>
</gene>
<accession>A0AAE1HQQ7</accession>
<feature type="compositionally biased region" description="Basic and acidic residues" evidence="1">
    <location>
        <begin position="1"/>
        <end position="36"/>
    </location>
</feature>
<reference evidence="2" key="1">
    <citation type="submission" date="2021-07" db="EMBL/GenBank/DDBJ databases">
        <authorList>
            <person name="Catto M.A."/>
            <person name="Jacobson A."/>
            <person name="Kennedy G."/>
            <person name="Labadie P."/>
            <person name="Hunt B.G."/>
            <person name="Srinivasan R."/>
        </authorList>
    </citation>
    <scope>NUCLEOTIDE SEQUENCE</scope>
    <source>
        <strain evidence="2">PL_HMW_Pooled</strain>
        <tissue evidence="2">Head</tissue>
    </source>
</reference>
<sequence length="81" mass="9411">MSHKTNETSTDHSFVDVGRDRRKRIGVDPDTKHSETDDAGNTKLRRHSHPSFKSKQGPNRTQNEFCDKYGTRSLHNYVLQR</sequence>
<evidence type="ECO:0000256" key="1">
    <source>
        <dbReference type="SAM" id="MobiDB-lite"/>
    </source>
</evidence>
<reference evidence="2" key="2">
    <citation type="journal article" date="2023" name="BMC Genomics">
        <title>Pest status, molecular evolution, and epigenetic factors derived from the genome assembly of Frankliniella fusca, a thysanopteran phytovirus vector.</title>
        <authorList>
            <person name="Catto M.A."/>
            <person name="Labadie P.E."/>
            <person name="Jacobson A.L."/>
            <person name="Kennedy G.G."/>
            <person name="Srinivasan R."/>
            <person name="Hunt B.G."/>
        </authorList>
    </citation>
    <scope>NUCLEOTIDE SEQUENCE</scope>
    <source>
        <strain evidence="2">PL_HMW_Pooled</strain>
    </source>
</reference>
<comment type="caution">
    <text evidence="2">The sequence shown here is derived from an EMBL/GenBank/DDBJ whole genome shotgun (WGS) entry which is preliminary data.</text>
</comment>
<feature type="compositionally biased region" description="Basic residues" evidence="1">
    <location>
        <begin position="43"/>
        <end position="52"/>
    </location>
</feature>
<proteinExistence type="predicted"/>
<evidence type="ECO:0000313" key="2">
    <source>
        <dbReference type="EMBL" id="KAK3925750.1"/>
    </source>
</evidence>
<protein>
    <submittedName>
        <fullName evidence="2">Mannitol 2-dehydrogenase</fullName>
    </submittedName>
</protein>
<dbReference type="Proteomes" id="UP001219518">
    <property type="component" value="Unassembled WGS sequence"/>
</dbReference>
<organism evidence="2 3">
    <name type="scientific">Frankliniella fusca</name>
    <dbReference type="NCBI Taxonomy" id="407009"/>
    <lineage>
        <taxon>Eukaryota</taxon>
        <taxon>Metazoa</taxon>
        <taxon>Ecdysozoa</taxon>
        <taxon>Arthropoda</taxon>
        <taxon>Hexapoda</taxon>
        <taxon>Insecta</taxon>
        <taxon>Pterygota</taxon>
        <taxon>Neoptera</taxon>
        <taxon>Paraneoptera</taxon>
        <taxon>Thysanoptera</taxon>
        <taxon>Terebrantia</taxon>
        <taxon>Thripoidea</taxon>
        <taxon>Thripidae</taxon>
        <taxon>Frankliniella</taxon>
    </lineage>
</organism>
<feature type="compositionally biased region" description="Polar residues" evidence="1">
    <location>
        <begin position="53"/>
        <end position="64"/>
    </location>
</feature>
<name>A0AAE1HQQ7_9NEOP</name>